<dbReference type="STRING" id="51240.A0A2I4F0N5"/>
<dbReference type="Pfam" id="PF08839">
    <property type="entry name" value="CDT1"/>
    <property type="match status" value="1"/>
</dbReference>
<dbReference type="GO" id="GO:0005634">
    <property type="term" value="C:nucleus"/>
    <property type="evidence" value="ECO:0000318"/>
    <property type="project" value="GO_Central"/>
</dbReference>
<gene>
    <name evidence="5" type="primary">LOC108994440</name>
</gene>
<name>A0A2I4F0N5_JUGRE</name>
<dbReference type="RefSeq" id="XP_018825205.1">
    <property type="nucleotide sequence ID" value="XM_018969660.2"/>
</dbReference>
<evidence type="ECO:0000256" key="1">
    <source>
        <dbReference type="ARBA" id="ARBA00008356"/>
    </source>
</evidence>
<dbReference type="CDD" id="cd08674">
    <property type="entry name" value="Cdt1_m"/>
    <property type="match status" value="1"/>
</dbReference>
<feature type="region of interest" description="Disordered" evidence="3">
    <location>
        <begin position="347"/>
        <end position="389"/>
    </location>
</feature>
<dbReference type="CDD" id="cd08767">
    <property type="entry name" value="Cdt1_c"/>
    <property type="match status" value="1"/>
</dbReference>
<dbReference type="SMART" id="SM01075">
    <property type="entry name" value="CDT1"/>
    <property type="match status" value="1"/>
</dbReference>
<protein>
    <submittedName>
        <fullName evidence="5">CDT1-like protein b isoform X1</fullName>
    </submittedName>
</protein>
<feature type="region of interest" description="Disordered" evidence="3">
    <location>
        <begin position="1"/>
        <end position="50"/>
    </location>
</feature>
<dbReference type="FunCoup" id="A0A2I4F0N5">
    <property type="interactions" value="615"/>
</dbReference>
<feature type="compositionally biased region" description="Acidic residues" evidence="3">
    <location>
        <begin position="225"/>
        <end position="234"/>
    </location>
</feature>
<dbReference type="InterPro" id="IPR032054">
    <property type="entry name" value="Cdt1_C"/>
</dbReference>
<evidence type="ECO:0000256" key="3">
    <source>
        <dbReference type="SAM" id="MobiDB-lite"/>
    </source>
</evidence>
<dbReference type="InterPro" id="IPR038090">
    <property type="entry name" value="Cdt1_C_WH_dom_sf"/>
</dbReference>
<keyword evidence="4" id="KW-1185">Reference proteome</keyword>
<proteinExistence type="inferred from homology"/>
<dbReference type="GO" id="GO:0000076">
    <property type="term" value="P:DNA replication checkpoint signaling"/>
    <property type="evidence" value="ECO:0000318"/>
    <property type="project" value="GO_Central"/>
</dbReference>
<dbReference type="InterPro" id="IPR045173">
    <property type="entry name" value="Cdt1"/>
</dbReference>
<organism evidence="4 5">
    <name type="scientific">Juglans regia</name>
    <name type="common">English walnut</name>
    <dbReference type="NCBI Taxonomy" id="51240"/>
    <lineage>
        <taxon>Eukaryota</taxon>
        <taxon>Viridiplantae</taxon>
        <taxon>Streptophyta</taxon>
        <taxon>Embryophyta</taxon>
        <taxon>Tracheophyta</taxon>
        <taxon>Spermatophyta</taxon>
        <taxon>Magnoliopsida</taxon>
        <taxon>eudicotyledons</taxon>
        <taxon>Gunneridae</taxon>
        <taxon>Pentapetalae</taxon>
        <taxon>rosids</taxon>
        <taxon>fabids</taxon>
        <taxon>Fagales</taxon>
        <taxon>Juglandaceae</taxon>
        <taxon>Juglans</taxon>
    </lineage>
</organism>
<reference evidence="5" key="1">
    <citation type="submission" date="2025-08" db="UniProtKB">
        <authorList>
            <consortium name="RefSeq"/>
        </authorList>
    </citation>
    <scope>IDENTIFICATION</scope>
    <source>
        <tissue evidence="5">Leaves</tissue>
    </source>
</reference>
<dbReference type="InterPro" id="IPR014939">
    <property type="entry name" value="CDT1_Gemini-bd-like"/>
</dbReference>
<dbReference type="GO" id="GO:0003677">
    <property type="term" value="F:DNA binding"/>
    <property type="evidence" value="ECO:0000318"/>
    <property type="project" value="GO_Central"/>
</dbReference>
<dbReference type="GeneID" id="108994440"/>
<feature type="compositionally biased region" description="Polar residues" evidence="3">
    <location>
        <begin position="1"/>
        <end position="11"/>
    </location>
</feature>
<sequence>MNPSESMSTPFDSKKPLLQEKSPNPNQLSSKTPEKSTQLPRRSRNRGVTLSINEVRKVAVSLRESDRPDQSMAPQKSARRQIKSWLAESPIRESKKSVGGPIKLPEKYEILAEFLDSLDSSIRLLRLKGSAPTFTNICPKIECLTDRRFSYGHLAQMKYILRNAIEIKRVLVFDEWTSCMKPDLHVSINIEAIEDDGKLTSESRNIYLRKVFRERLADFSQSNPEVDEIPEETLPEPFNRTKPDIHSNMRKIRTSTFPVRISIAEQFQQSAVPETSIRDDENSEGTEPDLNSNVTEALNLALPVGTSIEAITKQQPVVASHLPQSFRKSFSQKFTCNETETASQNFLKTSLQPSVDPVPESPPLNRSSSNEEAAAAAPQSKLSNEPASNGKSEAFCASPACFPPSCPPATPSKVPEAINNKNSCPTEISDVNATPAKLTYTPDRPMNVTPTLHPPKRCCMSPGDDCTSTPTKLLRRPPRSRSLKFDTPEKNENAEIEIDDYGVVSADTDICYVLPENLLQSIREKEMKAIEEKNPAISLAKRRQKIIASLPKVFNMIHFLFLSIKQSVITKQELIHKIIASHCNIVDRREVEEQLSLLLELVPEWISEKLAYGDLLFCINKKSSPESVRARLEEAKQEDTTVSRELL</sequence>
<accession>A0A2I4F0N5</accession>
<dbReference type="InterPro" id="IPR036390">
    <property type="entry name" value="WH_DNA-bd_sf"/>
</dbReference>
<evidence type="ECO:0000313" key="5">
    <source>
        <dbReference type="RefSeq" id="XP_018825205.1"/>
    </source>
</evidence>
<dbReference type="Gramene" id="Jr10_24130_p1">
    <property type="protein sequence ID" value="cds.Jr10_24130_p1"/>
    <property type="gene ID" value="Jr10_24130"/>
</dbReference>
<evidence type="ECO:0000313" key="4">
    <source>
        <dbReference type="Proteomes" id="UP000235220"/>
    </source>
</evidence>
<dbReference type="Proteomes" id="UP000235220">
    <property type="component" value="Chromosome 10"/>
</dbReference>
<feature type="region of interest" description="Disordered" evidence="3">
    <location>
        <begin position="223"/>
        <end position="244"/>
    </location>
</feature>
<evidence type="ECO:0000256" key="2">
    <source>
        <dbReference type="ARBA" id="ARBA00023306"/>
    </source>
</evidence>
<dbReference type="PANTHER" id="PTHR28637:SF1">
    <property type="entry name" value="DNA REPLICATION FACTOR CDT1"/>
    <property type="match status" value="1"/>
</dbReference>
<keyword evidence="2" id="KW-0131">Cell cycle</keyword>
<feature type="compositionally biased region" description="Polar residues" evidence="3">
    <location>
        <begin position="21"/>
        <end position="50"/>
    </location>
</feature>
<dbReference type="Gene3D" id="1.10.10.1420">
    <property type="entry name" value="DNA replication factor Cdt1, C-terminal WH domain"/>
    <property type="match status" value="1"/>
</dbReference>
<dbReference type="GO" id="GO:0030174">
    <property type="term" value="P:regulation of DNA-templated DNA replication initiation"/>
    <property type="evidence" value="ECO:0000318"/>
    <property type="project" value="GO_Central"/>
</dbReference>
<dbReference type="GO" id="GO:0070182">
    <property type="term" value="F:DNA polymerase binding"/>
    <property type="evidence" value="ECO:0000318"/>
    <property type="project" value="GO_Central"/>
</dbReference>
<feature type="region of interest" description="Disordered" evidence="3">
    <location>
        <begin position="268"/>
        <end position="291"/>
    </location>
</feature>
<feature type="compositionally biased region" description="Polar residues" evidence="3">
    <location>
        <begin position="380"/>
        <end position="389"/>
    </location>
</feature>
<dbReference type="GO" id="GO:0071163">
    <property type="term" value="P:DNA replication preinitiation complex assembly"/>
    <property type="evidence" value="ECO:0000318"/>
    <property type="project" value="GO_Central"/>
</dbReference>
<dbReference type="PANTHER" id="PTHR28637">
    <property type="entry name" value="DNA REPLICATION FACTOR CDT1"/>
    <property type="match status" value="1"/>
</dbReference>
<comment type="similarity">
    <text evidence="1">Belongs to the Cdt1 family.</text>
</comment>
<dbReference type="KEGG" id="jre:108994440"/>
<dbReference type="AlphaFoldDB" id="A0A2I4F0N5"/>
<dbReference type="FunFam" id="1.10.10.1420:FF:000003">
    <property type="entry name" value="CDT1-like protein a chloroplastic"/>
    <property type="match status" value="1"/>
</dbReference>
<dbReference type="Pfam" id="PF16679">
    <property type="entry name" value="CDT1_C"/>
    <property type="match status" value="1"/>
</dbReference>
<dbReference type="GO" id="GO:0000278">
    <property type="term" value="P:mitotic cell cycle"/>
    <property type="evidence" value="ECO:0000318"/>
    <property type="project" value="GO_Central"/>
</dbReference>
<dbReference type="OrthoDB" id="341730at2759"/>
<dbReference type="SUPFAM" id="SSF46785">
    <property type="entry name" value="Winged helix' DNA-binding domain"/>
    <property type="match status" value="1"/>
</dbReference>